<keyword evidence="1" id="KW-0597">Phosphoprotein</keyword>
<dbReference type="Pfam" id="PF00072">
    <property type="entry name" value="Response_reg"/>
    <property type="match status" value="1"/>
</dbReference>
<accession>A0A8J7YSS2</accession>
<comment type="caution">
    <text evidence="4">The sequence shown here is derived from an EMBL/GenBank/DDBJ whole genome shotgun (WGS) entry which is preliminary data.</text>
</comment>
<evidence type="ECO:0000256" key="1">
    <source>
        <dbReference type="PROSITE-ProRule" id="PRU00169"/>
    </source>
</evidence>
<dbReference type="Gene3D" id="3.40.50.2300">
    <property type="match status" value="1"/>
</dbReference>
<dbReference type="GO" id="GO:0000160">
    <property type="term" value="P:phosphorelay signal transduction system"/>
    <property type="evidence" value="ECO:0007669"/>
    <property type="project" value="InterPro"/>
</dbReference>
<dbReference type="EMBL" id="JAHEAC010000007">
    <property type="protein sequence ID" value="MBX8643427.1"/>
    <property type="molecule type" value="Genomic_DNA"/>
</dbReference>
<feature type="domain" description="Response regulatory" evidence="2">
    <location>
        <begin position="10"/>
        <end position="125"/>
    </location>
</feature>
<dbReference type="PANTHER" id="PTHR43228:SF1">
    <property type="entry name" value="TWO-COMPONENT RESPONSE REGULATOR ARR22"/>
    <property type="match status" value="1"/>
</dbReference>
<dbReference type="SUPFAM" id="SSF52172">
    <property type="entry name" value="CheY-like"/>
    <property type="match status" value="1"/>
</dbReference>
<dbReference type="PANTHER" id="PTHR43228">
    <property type="entry name" value="TWO-COMPONENT RESPONSE REGULATOR"/>
    <property type="match status" value="1"/>
</dbReference>
<sequence>MGRWKRILMKVLVVDDSSLTRAAMVAALSAYNYEIVAEGQDGNEAVSLYRSLKPDVVLIDLAMPNKDGLEAIREILEFDRNAKIVAVSALYDRSMQKRAMELGASSYIVKPFELTELISVMNKLEKK</sequence>
<dbReference type="AlphaFoldDB" id="A0A8J7YSS2"/>
<evidence type="ECO:0000313" key="4">
    <source>
        <dbReference type="EMBL" id="MBX8643427.1"/>
    </source>
</evidence>
<dbReference type="PROSITE" id="PS50110">
    <property type="entry name" value="RESPONSE_REGULATORY"/>
    <property type="match status" value="1"/>
</dbReference>
<dbReference type="Proteomes" id="UP000716004">
    <property type="component" value="Unassembled WGS sequence"/>
</dbReference>
<evidence type="ECO:0000313" key="5">
    <source>
        <dbReference type="Proteomes" id="UP000750197"/>
    </source>
</evidence>
<organism evidence="4 5">
    <name type="scientific">Candidatus Sysuiplasma superficiale</name>
    <dbReference type="NCBI Taxonomy" id="2823368"/>
    <lineage>
        <taxon>Archaea</taxon>
        <taxon>Methanobacteriati</taxon>
        <taxon>Thermoplasmatota</taxon>
        <taxon>Thermoplasmata</taxon>
        <taxon>Candidatus Sysuiplasmatales</taxon>
        <taxon>Candidatus Sysuiplasmataceae</taxon>
        <taxon>Candidatus Sysuiplasma</taxon>
    </lineage>
</organism>
<dbReference type="Proteomes" id="UP000750197">
    <property type="component" value="Unassembled WGS sequence"/>
</dbReference>
<evidence type="ECO:0000259" key="2">
    <source>
        <dbReference type="PROSITE" id="PS50110"/>
    </source>
</evidence>
<reference evidence="4" key="1">
    <citation type="submission" date="2021-05" db="EMBL/GenBank/DDBJ databases">
        <title>Genomic insights into ecological role and evolution of a novel Thermoplasmata order Candidatus Sysuiplasmatales.</title>
        <authorList>
            <person name="Yuan Y."/>
        </authorList>
    </citation>
    <scope>NUCLEOTIDE SEQUENCE</scope>
    <source>
        <strain evidence="4">TUT19-bin139</strain>
        <strain evidence="3">YP2-bin.285</strain>
    </source>
</reference>
<dbReference type="InterPro" id="IPR001789">
    <property type="entry name" value="Sig_transdc_resp-reg_receiver"/>
</dbReference>
<dbReference type="EMBL" id="JAGVSJ010000005">
    <property type="protein sequence ID" value="MBX8631531.1"/>
    <property type="molecule type" value="Genomic_DNA"/>
</dbReference>
<dbReference type="SMART" id="SM00448">
    <property type="entry name" value="REC"/>
    <property type="match status" value="1"/>
</dbReference>
<dbReference type="InterPro" id="IPR011006">
    <property type="entry name" value="CheY-like_superfamily"/>
</dbReference>
<feature type="modified residue" description="4-aspartylphosphate" evidence="1">
    <location>
        <position position="60"/>
    </location>
</feature>
<gene>
    <name evidence="3" type="ORF">J9259_03285</name>
    <name evidence="4" type="ORF">KIY12_01675</name>
</gene>
<name>A0A8J7YSS2_9ARCH</name>
<protein>
    <submittedName>
        <fullName evidence="4">Response regulator</fullName>
    </submittedName>
</protein>
<evidence type="ECO:0000313" key="3">
    <source>
        <dbReference type="EMBL" id="MBX8631531.1"/>
    </source>
</evidence>
<dbReference type="InterPro" id="IPR052048">
    <property type="entry name" value="ST_Response_Regulator"/>
</dbReference>
<proteinExistence type="predicted"/>